<evidence type="ECO:0000313" key="4">
    <source>
        <dbReference type="Proteomes" id="UP000254330"/>
    </source>
</evidence>
<dbReference type="Proteomes" id="UP000294641">
    <property type="component" value="Unassembled WGS sequence"/>
</dbReference>
<dbReference type="RefSeq" id="WP_109350860.1">
    <property type="nucleotide sequence ID" value="NZ_BJUE01000084.1"/>
</dbReference>
<protein>
    <submittedName>
        <fullName evidence="2">Uncharacterized protein</fullName>
    </submittedName>
</protein>
<evidence type="ECO:0000313" key="3">
    <source>
        <dbReference type="EMBL" id="TDR32618.1"/>
    </source>
</evidence>
<keyword evidence="5" id="KW-1185">Reference proteome</keyword>
<feature type="transmembrane region" description="Helical" evidence="1">
    <location>
        <begin position="6"/>
        <end position="25"/>
    </location>
</feature>
<dbReference type="AlphaFoldDB" id="A0A8B4QAC8"/>
<keyword evidence="1" id="KW-1133">Transmembrane helix</keyword>
<organism evidence="2 4">
    <name type="scientific">Kurthia zopfii</name>
    <dbReference type="NCBI Taxonomy" id="1650"/>
    <lineage>
        <taxon>Bacteria</taxon>
        <taxon>Bacillati</taxon>
        <taxon>Bacillota</taxon>
        <taxon>Bacilli</taxon>
        <taxon>Bacillales</taxon>
        <taxon>Caryophanaceae</taxon>
        <taxon>Kurthia</taxon>
    </lineage>
</organism>
<sequence>MEQVKAIAWYIFASLLIIIILYAYFEELKGKSGIISLFFKWLCLLIIIGVLITIIYVIIGFY</sequence>
<dbReference type="Proteomes" id="UP000254330">
    <property type="component" value="Unassembled WGS sequence"/>
</dbReference>
<accession>A0A8B4QAC8</accession>
<dbReference type="EMBL" id="SNZG01000062">
    <property type="protein sequence ID" value="TDR32618.1"/>
    <property type="molecule type" value="Genomic_DNA"/>
</dbReference>
<proteinExistence type="predicted"/>
<evidence type="ECO:0000313" key="2">
    <source>
        <dbReference type="EMBL" id="STX09652.1"/>
    </source>
</evidence>
<dbReference type="EMBL" id="UGNP01000001">
    <property type="protein sequence ID" value="STX09652.1"/>
    <property type="molecule type" value="Genomic_DNA"/>
</dbReference>
<feature type="transmembrane region" description="Helical" evidence="1">
    <location>
        <begin position="37"/>
        <end position="59"/>
    </location>
</feature>
<keyword evidence="1" id="KW-0472">Membrane</keyword>
<comment type="caution">
    <text evidence="2">The sequence shown here is derived from an EMBL/GenBank/DDBJ whole genome shotgun (WGS) entry which is preliminary data.</text>
</comment>
<evidence type="ECO:0000313" key="5">
    <source>
        <dbReference type="Proteomes" id="UP000294641"/>
    </source>
</evidence>
<gene>
    <name evidence="3" type="ORF">DFR61_16210</name>
    <name evidence="2" type="ORF">NCTC10597_01341</name>
</gene>
<reference evidence="3 5" key="2">
    <citation type="submission" date="2019-03" db="EMBL/GenBank/DDBJ databases">
        <title>Genomic Encyclopedia of Type Strains, Phase IV (KMG-IV): sequencing the most valuable type-strain genomes for metagenomic binning, comparative biology and taxonomic classification.</title>
        <authorList>
            <person name="Goeker M."/>
        </authorList>
    </citation>
    <scope>NUCLEOTIDE SEQUENCE [LARGE SCALE GENOMIC DNA]</scope>
    <source>
        <strain evidence="3 5">DSM 20580</strain>
    </source>
</reference>
<name>A0A8B4QAC8_9BACL</name>
<reference evidence="2 4" key="1">
    <citation type="submission" date="2018-06" db="EMBL/GenBank/DDBJ databases">
        <authorList>
            <consortium name="Pathogen Informatics"/>
            <person name="Doyle S."/>
        </authorList>
    </citation>
    <scope>NUCLEOTIDE SEQUENCE [LARGE SCALE GENOMIC DNA]</scope>
    <source>
        <strain evidence="2 4">NCTC10597</strain>
    </source>
</reference>
<evidence type="ECO:0000256" key="1">
    <source>
        <dbReference type="SAM" id="Phobius"/>
    </source>
</evidence>
<keyword evidence="1" id="KW-0812">Transmembrane</keyword>